<reference evidence="2 3" key="1">
    <citation type="submission" date="2024-02" db="EMBL/GenBank/DDBJ databases">
        <title>First draft genome assembly of two strains of Seiridium cardinale.</title>
        <authorList>
            <person name="Emiliani G."/>
            <person name="Scali E."/>
        </authorList>
    </citation>
    <scope>NUCLEOTIDE SEQUENCE [LARGE SCALE GENOMIC DNA]</scope>
    <source>
        <strain evidence="2 3">BM-138-000479</strain>
    </source>
</reference>
<feature type="region of interest" description="Disordered" evidence="1">
    <location>
        <begin position="207"/>
        <end position="247"/>
    </location>
</feature>
<proteinExistence type="predicted"/>
<accession>A0ABR2X7X5</accession>
<dbReference type="Proteomes" id="UP001465668">
    <property type="component" value="Unassembled WGS sequence"/>
</dbReference>
<evidence type="ECO:0000313" key="2">
    <source>
        <dbReference type="EMBL" id="KAK9769836.1"/>
    </source>
</evidence>
<sequence length="342" mass="39548">MASTQLSVSSEIANDVVRRDMKALLRLPGFDFVKQNPLSYTTRKHVFKVLHACLRYEKECGRRRPNEAKIAFRITLLVNACIDGLVKLRKQYSGVHRSLIASRLVTRDFWDRVAKSLNCYRDGKLDTFIMGCDARVIMTIYVRAQALRDNNEAMDKELQPAQDVMPVQHIPEVQALHDALRNWRKIAPSSYMDTRRYPLWEDFPAEATDETSQPDSTGAISQHDPTSSISQLDANASNTNSEMAPSQTLAEIETLKKQLGDVQSHLMTIREQNESLSKANETLRDRYYHANDHYELWFEKPWLDFITRANKRRVVRQMATLGGGDLKKFLREQWPHYYPKDN</sequence>
<evidence type="ECO:0000313" key="3">
    <source>
        <dbReference type="Proteomes" id="UP001465668"/>
    </source>
</evidence>
<gene>
    <name evidence="2" type="ORF">SCAR479_13489</name>
</gene>
<protein>
    <submittedName>
        <fullName evidence="2">Uncharacterized protein</fullName>
    </submittedName>
</protein>
<evidence type="ECO:0000256" key="1">
    <source>
        <dbReference type="SAM" id="MobiDB-lite"/>
    </source>
</evidence>
<keyword evidence="3" id="KW-1185">Reference proteome</keyword>
<organism evidence="2 3">
    <name type="scientific">Seiridium cardinale</name>
    <dbReference type="NCBI Taxonomy" id="138064"/>
    <lineage>
        <taxon>Eukaryota</taxon>
        <taxon>Fungi</taxon>
        <taxon>Dikarya</taxon>
        <taxon>Ascomycota</taxon>
        <taxon>Pezizomycotina</taxon>
        <taxon>Sordariomycetes</taxon>
        <taxon>Xylariomycetidae</taxon>
        <taxon>Amphisphaeriales</taxon>
        <taxon>Sporocadaceae</taxon>
        <taxon>Seiridium</taxon>
    </lineage>
</organism>
<dbReference type="EMBL" id="JARVKM010000109">
    <property type="protein sequence ID" value="KAK9769836.1"/>
    <property type="molecule type" value="Genomic_DNA"/>
</dbReference>
<name>A0ABR2X7X5_9PEZI</name>
<comment type="caution">
    <text evidence="2">The sequence shown here is derived from an EMBL/GenBank/DDBJ whole genome shotgun (WGS) entry which is preliminary data.</text>
</comment>
<feature type="compositionally biased region" description="Polar residues" evidence="1">
    <location>
        <begin position="210"/>
        <end position="247"/>
    </location>
</feature>